<feature type="compositionally biased region" description="Basic and acidic residues" evidence="7">
    <location>
        <begin position="1"/>
        <end position="13"/>
    </location>
</feature>
<dbReference type="STRING" id="1891926.Fuma_03692"/>
<dbReference type="GO" id="GO:0016020">
    <property type="term" value="C:membrane"/>
    <property type="evidence" value="ECO:0007669"/>
    <property type="project" value="InterPro"/>
</dbReference>
<dbReference type="PROSITE" id="PS51296">
    <property type="entry name" value="RIESKE"/>
    <property type="match status" value="1"/>
</dbReference>
<dbReference type="PANTHER" id="PTHR10134">
    <property type="entry name" value="CYTOCHROME B-C1 COMPLEX SUBUNIT RIESKE, MITOCHONDRIAL"/>
    <property type="match status" value="1"/>
</dbReference>
<proteinExistence type="predicted"/>
<gene>
    <name evidence="9" type="primary">petC_2</name>
    <name evidence="9" type="ORF">Fuma_03692</name>
</gene>
<dbReference type="Proteomes" id="UP000187735">
    <property type="component" value="Chromosome"/>
</dbReference>
<dbReference type="SUPFAM" id="SSF50022">
    <property type="entry name" value="ISP domain"/>
    <property type="match status" value="1"/>
</dbReference>
<keyword evidence="9" id="KW-0560">Oxidoreductase</keyword>
<feature type="domain" description="Rieske" evidence="8">
    <location>
        <begin position="285"/>
        <end position="351"/>
    </location>
</feature>
<accession>A0A1P8WJ40</accession>
<keyword evidence="5" id="KW-1015">Disulfide bond</keyword>
<dbReference type="GO" id="GO:0046872">
    <property type="term" value="F:metal ion binding"/>
    <property type="evidence" value="ECO:0007669"/>
    <property type="project" value="UniProtKB-KW"/>
</dbReference>
<dbReference type="CDD" id="cd03467">
    <property type="entry name" value="Rieske"/>
    <property type="match status" value="1"/>
</dbReference>
<organism evidence="9 10">
    <name type="scientific">Fuerstiella marisgermanici</name>
    <dbReference type="NCBI Taxonomy" id="1891926"/>
    <lineage>
        <taxon>Bacteria</taxon>
        <taxon>Pseudomonadati</taxon>
        <taxon>Planctomycetota</taxon>
        <taxon>Planctomycetia</taxon>
        <taxon>Planctomycetales</taxon>
        <taxon>Planctomycetaceae</taxon>
        <taxon>Fuerstiella</taxon>
    </lineage>
</organism>
<evidence type="ECO:0000256" key="2">
    <source>
        <dbReference type="ARBA" id="ARBA00022723"/>
    </source>
</evidence>
<dbReference type="GO" id="GO:0016491">
    <property type="term" value="F:oxidoreductase activity"/>
    <property type="evidence" value="ECO:0007669"/>
    <property type="project" value="UniProtKB-KW"/>
</dbReference>
<reference evidence="9 10" key="1">
    <citation type="journal article" date="2016" name="Front. Microbiol.">
        <title>Fuerstia marisgermanicae gen. nov., sp. nov., an Unusual Member of the Phylum Planctomycetes from the German Wadden Sea.</title>
        <authorList>
            <person name="Kohn T."/>
            <person name="Heuer A."/>
            <person name="Jogler M."/>
            <person name="Vollmers J."/>
            <person name="Boedeker C."/>
            <person name="Bunk B."/>
            <person name="Rast P."/>
            <person name="Borchert D."/>
            <person name="Glockner I."/>
            <person name="Freese H.M."/>
            <person name="Klenk H.P."/>
            <person name="Overmann J."/>
            <person name="Kaster A.K."/>
            <person name="Rohde M."/>
            <person name="Wiegand S."/>
            <person name="Jogler C."/>
        </authorList>
    </citation>
    <scope>NUCLEOTIDE SEQUENCE [LARGE SCALE GENOMIC DNA]</scope>
    <source>
        <strain evidence="9 10">NH11</strain>
    </source>
</reference>
<sequence>MSDKNPSSEDILARIRGGAPAPKPSADDAAPVDEATNESEAAAEKPDGPPPSGTSDILASIKGGGAPKAAAKPSGAAPKGTADILASIKGGGGGAAAKPAGGAAPSGTASILASIKGGGASKPAAGGAAAKKPAAKAAAVDAAKAKGMSAAEMIEAARKGVVTADPVTGEPTGAAKAVALPKKPLKKKADTPFAAPKAKSQDVSRRGALGSIAGVLLSPVVIAWSSLTAATAASGLAMARFMMPNVLVEPPTKFKIGPQTDYGAGTVATKWKAQFGVWIVNDEIDGQQMVYALSTVCTHLGCTPNWLEGEQKFKCPCHGSGFYKTGVNFEGPAPRPLERYGIRLAEDGMLEVDKSVKFQQELGQWENAASFVPV</sequence>
<evidence type="ECO:0000256" key="7">
    <source>
        <dbReference type="SAM" id="MobiDB-lite"/>
    </source>
</evidence>
<evidence type="ECO:0000256" key="4">
    <source>
        <dbReference type="ARBA" id="ARBA00023014"/>
    </source>
</evidence>
<comment type="cofactor">
    <cofactor evidence="6">
        <name>[2Fe-2S] cluster</name>
        <dbReference type="ChEBI" id="CHEBI:190135"/>
    </cofactor>
</comment>
<dbReference type="InterPro" id="IPR014349">
    <property type="entry name" value="Rieske_Fe-S_prot"/>
</dbReference>
<evidence type="ECO:0000256" key="1">
    <source>
        <dbReference type="ARBA" id="ARBA00022714"/>
    </source>
</evidence>
<keyword evidence="10" id="KW-1185">Reference proteome</keyword>
<keyword evidence="2" id="KW-0479">Metal-binding</keyword>
<dbReference type="Gene3D" id="2.102.10.10">
    <property type="entry name" value="Rieske [2Fe-2S] iron-sulphur domain"/>
    <property type="match status" value="1"/>
</dbReference>
<dbReference type="RefSeq" id="WP_218922203.1">
    <property type="nucleotide sequence ID" value="NZ_CP017641.1"/>
</dbReference>
<dbReference type="PRINTS" id="PR00162">
    <property type="entry name" value="RIESKE"/>
</dbReference>
<dbReference type="AlphaFoldDB" id="A0A1P8WJ40"/>
<feature type="region of interest" description="Disordered" evidence="7">
    <location>
        <begin position="1"/>
        <end position="127"/>
    </location>
</feature>
<feature type="compositionally biased region" description="Low complexity" evidence="7">
    <location>
        <begin position="67"/>
        <end position="80"/>
    </location>
</feature>
<dbReference type="InterPro" id="IPR017941">
    <property type="entry name" value="Rieske_2Fe-2S"/>
</dbReference>
<dbReference type="InterPro" id="IPR005805">
    <property type="entry name" value="Rieske_Fe-S_prot_C"/>
</dbReference>
<name>A0A1P8WJ40_9PLAN</name>
<feature type="compositionally biased region" description="Low complexity" evidence="7">
    <location>
        <begin position="96"/>
        <end position="127"/>
    </location>
</feature>
<keyword evidence="3" id="KW-0408">Iron</keyword>
<dbReference type="InterPro" id="IPR036922">
    <property type="entry name" value="Rieske_2Fe-2S_sf"/>
</dbReference>
<evidence type="ECO:0000313" key="10">
    <source>
        <dbReference type="Proteomes" id="UP000187735"/>
    </source>
</evidence>
<dbReference type="EMBL" id="CP017641">
    <property type="protein sequence ID" value="APZ94071.1"/>
    <property type="molecule type" value="Genomic_DNA"/>
</dbReference>
<dbReference type="EC" id="1.10.9.1" evidence="9"/>
<evidence type="ECO:0000256" key="6">
    <source>
        <dbReference type="ARBA" id="ARBA00034078"/>
    </source>
</evidence>
<dbReference type="KEGG" id="fmr:Fuma_03692"/>
<protein>
    <submittedName>
        <fullName evidence="9">Cytochrome b6-f complex iron-sulfur subunit</fullName>
        <ecNumber evidence="9">1.10.9.1</ecNumber>
    </submittedName>
</protein>
<keyword evidence="1" id="KW-0001">2Fe-2S</keyword>
<keyword evidence="4" id="KW-0411">Iron-sulfur</keyword>
<evidence type="ECO:0000259" key="8">
    <source>
        <dbReference type="PROSITE" id="PS51296"/>
    </source>
</evidence>
<dbReference type="GO" id="GO:0051537">
    <property type="term" value="F:2 iron, 2 sulfur cluster binding"/>
    <property type="evidence" value="ECO:0007669"/>
    <property type="project" value="UniProtKB-KW"/>
</dbReference>
<evidence type="ECO:0000256" key="3">
    <source>
        <dbReference type="ARBA" id="ARBA00023004"/>
    </source>
</evidence>
<dbReference type="Pfam" id="PF00355">
    <property type="entry name" value="Rieske"/>
    <property type="match status" value="1"/>
</dbReference>
<evidence type="ECO:0000313" key="9">
    <source>
        <dbReference type="EMBL" id="APZ94071.1"/>
    </source>
</evidence>
<evidence type="ECO:0000256" key="5">
    <source>
        <dbReference type="ARBA" id="ARBA00023157"/>
    </source>
</evidence>